<dbReference type="Proteomes" id="UP000436088">
    <property type="component" value="Unassembled WGS sequence"/>
</dbReference>
<dbReference type="GO" id="GO:0003676">
    <property type="term" value="F:nucleic acid binding"/>
    <property type="evidence" value="ECO:0007669"/>
    <property type="project" value="InterPro"/>
</dbReference>
<dbReference type="GO" id="GO:0004523">
    <property type="term" value="F:RNA-DNA hybrid ribonuclease activity"/>
    <property type="evidence" value="ECO:0007669"/>
    <property type="project" value="InterPro"/>
</dbReference>
<organism evidence="2 3">
    <name type="scientific">Hibiscus syriacus</name>
    <name type="common">Rose of Sharon</name>
    <dbReference type="NCBI Taxonomy" id="106335"/>
    <lineage>
        <taxon>Eukaryota</taxon>
        <taxon>Viridiplantae</taxon>
        <taxon>Streptophyta</taxon>
        <taxon>Embryophyta</taxon>
        <taxon>Tracheophyta</taxon>
        <taxon>Spermatophyta</taxon>
        <taxon>Magnoliopsida</taxon>
        <taxon>eudicotyledons</taxon>
        <taxon>Gunneridae</taxon>
        <taxon>Pentapetalae</taxon>
        <taxon>rosids</taxon>
        <taxon>malvids</taxon>
        <taxon>Malvales</taxon>
        <taxon>Malvaceae</taxon>
        <taxon>Malvoideae</taxon>
        <taxon>Hibiscus</taxon>
    </lineage>
</organism>
<sequence length="280" mass="32674">MGGKEVFIKSVLQAFPLFVMSYFLLPKTLYNKFESIMARFWWSHNNTKREVHWCTWSSLSALKDEGRIDLVSIWNNYWLPGNEKMKIYTEAVEGLNVVADLINQSERSWNLSFLESNFSREEVDRIKIICIPYSIIRDSQSRSGERTGLYTVRSEHKMLSDGHLVDSNVKATLNKLWKIEYPYMGFHRLVVEGDVRTIVERCRSAEMDLSKIRSYIKDIKEKIAQISECHFRFTLRFANKLAHALASEGLKKMTDLFFVEDAPHSVLALIEADRRHLDPP</sequence>
<evidence type="ECO:0000313" key="2">
    <source>
        <dbReference type="EMBL" id="KAE8695241.1"/>
    </source>
</evidence>
<dbReference type="EMBL" id="VEPZ02001092">
    <property type="protein sequence ID" value="KAE8695241.1"/>
    <property type="molecule type" value="Genomic_DNA"/>
</dbReference>
<dbReference type="PANTHER" id="PTHR33116:SF86">
    <property type="entry name" value="REVERSE TRANSCRIPTASE DOMAIN-CONTAINING PROTEIN"/>
    <property type="match status" value="1"/>
</dbReference>
<gene>
    <name evidence="2" type="ORF">F3Y22_tig00110729pilonHSYRG00128</name>
</gene>
<feature type="domain" description="RNase H type-1" evidence="1">
    <location>
        <begin position="184"/>
        <end position="248"/>
    </location>
</feature>
<protein>
    <recommendedName>
        <fullName evidence="1">RNase H type-1 domain-containing protein</fullName>
    </recommendedName>
</protein>
<comment type="caution">
    <text evidence="2">The sequence shown here is derived from an EMBL/GenBank/DDBJ whole genome shotgun (WGS) entry which is preliminary data.</text>
</comment>
<dbReference type="InterPro" id="IPR002156">
    <property type="entry name" value="RNaseH_domain"/>
</dbReference>
<keyword evidence="3" id="KW-1185">Reference proteome</keyword>
<evidence type="ECO:0000313" key="3">
    <source>
        <dbReference type="Proteomes" id="UP000436088"/>
    </source>
</evidence>
<proteinExistence type="predicted"/>
<dbReference type="PANTHER" id="PTHR33116">
    <property type="entry name" value="REVERSE TRANSCRIPTASE ZINC-BINDING DOMAIN-CONTAINING PROTEIN-RELATED-RELATED"/>
    <property type="match status" value="1"/>
</dbReference>
<name>A0A6A2ZT60_HIBSY</name>
<evidence type="ECO:0000259" key="1">
    <source>
        <dbReference type="Pfam" id="PF13456"/>
    </source>
</evidence>
<accession>A0A6A2ZT60</accession>
<reference evidence="2" key="1">
    <citation type="submission" date="2019-09" db="EMBL/GenBank/DDBJ databases">
        <title>Draft genome information of white flower Hibiscus syriacus.</title>
        <authorList>
            <person name="Kim Y.-M."/>
        </authorList>
    </citation>
    <scope>NUCLEOTIDE SEQUENCE [LARGE SCALE GENOMIC DNA]</scope>
    <source>
        <strain evidence="2">YM2019G1</strain>
    </source>
</reference>
<dbReference type="AlphaFoldDB" id="A0A6A2ZT60"/>
<dbReference type="Pfam" id="PF13456">
    <property type="entry name" value="RVT_3"/>
    <property type="match status" value="1"/>
</dbReference>